<sequence>MPQQSPDYLLLSSTRYDPFLEKFTWNYDDEGPSPFFLLRYHFDRLNAAIDAHDWPNARSSHSYSNLKAACVRAVTEENSKEHTSGAYYVRITLSRNGQIALPLFTAPSDPTSSLVDNPPALSVFLDKQSTATSIFTETKTTFRQVYEQAKERNKDVLGSASTSSDILLYNLHEQLLETTISNVAFYRSGKWLTPKTTSGCLLGVIRRWLLEHERIHEDTEGILTKADVREGELVLLFNGPTAQHLKQCVPCGTIYRHKVNGGKKMSIPCV</sequence>
<dbReference type="EMBL" id="JANKHO010000008">
    <property type="protein sequence ID" value="KAJ3517859.1"/>
    <property type="molecule type" value="Genomic_DNA"/>
</dbReference>
<dbReference type="InterPro" id="IPR043132">
    <property type="entry name" value="BCAT-like_C"/>
</dbReference>
<proteinExistence type="predicted"/>
<organism evidence="1 2">
    <name type="scientific">Agrocybe chaxingu</name>
    <dbReference type="NCBI Taxonomy" id="84603"/>
    <lineage>
        <taxon>Eukaryota</taxon>
        <taxon>Fungi</taxon>
        <taxon>Dikarya</taxon>
        <taxon>Basidiomycota</taxon>
        <taxon>Agaricomycotina</taxon>
        <taxon>Agaricomycetes</taxon>
        <taxon>Agaricomycetidae</taxon>
        <taxon>Agaricales</taxon>
        <taxon>Agaricineae</taxon>
        <taxon>Strophariaceae</taxon>
        <taxon>Agrocybe</taxon>
    </lineage>
</organism>
<protein>
    <recommendedName>
        <fullName evidence="3">Aminodeoxychorismate lyase</fullName>
    </recommendedName>
</protein>
<dbReference type="Pfam" id="PF01063">
    <property type="entry name" value="Aminotran_4"/>
    <property type="match status" value="1"/>
</dbReference>
<dbReference type="Gene3D" id="3.20.10.10">
    <property type="entry name" value="D-amino Acid Aminotransferase, subunit A, domain 2"/>
    <property type="match status" value="1"/>
</dbReference>
<name>A0A9W8TFD9_9AGAR</name>
<keyword evidence="2" id="KW-1185">Reference proteome</keyword>
<comment type="caution">
    <text evidence="1">The sequence shown here is derived from an EMBL/GenBank/DDBJ whole genome shotgun (WGS) entry which is preliminary data.</text>
</comment>
<dbReference type="AlphaFoldDB" id="A0A9W8TFD9"/>
<evidence type="ECO:0000313" key="1">
    <source>
        <dbReference type="EMBL" id="KAJ3517859.1"/>
    </source>
</evidence>
<dbReference type="InterPro" id="IPR036038">
    <property type="entry name" value="Aminotransferase-like"/>
</dbReference>
<dbReference type="Proteomes" id="UP001148786">
    <property type="component" value="Unassembled WGS sequence"/>
</dbReference>
<evidence type="ECO:0008006" key="3">
    <source>
        <dbReference type="Google" id="ProtNLM"/>
    </source>
</evidence>
<dbReference type="Gene3D" id="3.30.470.10">
    <property type="match status" value="1"/>
</dbReference>
<dbReference type="InterPro" id="IPR001544">
    <property type="entry name" value="Aminotrans_IV"/>
</dbReference>
<gene>
    <name evidence="1" type="ORF">NLJ89_g238</name>
</gene>
<evidence type="ECO:0000313" key="2">
    <source>
        <dbReference type="Proteomes" id="UP001148786"/>
    </source>
</evidence>
<accession>A0A9W8TFD9</accession>
<dbReference type="GO" id="GO:0003824">
    <property type="term" value="F:catalytic activity"/>
    <property type="evidence" value="ECO:0007669"/>
    <property type="project" value="InterPro"/>
</dbReference>
<dbReference type="InterPro" id="IPR043131">
    <property type="entry name" value="BCAT-like_N"/>
</dbReference>
<reference evidence="1" key="1">
    <citation type="submission" date="2022-07" db="EMBL/GenBank/DDBJ databases">
        <title>Genome Sequence of Agrocybe chaxingu.</title>
        <authorList>
            <person name="Buettner E."/>
        </authorList>
    </citation>
    <scope>NUCLEOTIDE SEQUENCE</scope>
    <source>
        <strain evidence="1">MP-N11</strain>
    </source>
</reference>
<dbReference type="OrthoDB" id="64220at2759"/>
<dbReference type="SUPFAM" id="SSF56752">
    <property type="entry name" value="D-aminoacid aminotransferase-like PLP-dependent enzymes"/>
    <property type="match status" value="1"/>
</dbReference>